<dbReference type="Gene3D" id="3.30.40.10">
    <property type="entry name" value="Zinc/RING finger domain, C3HC4 (zinc finger)"/>
    <property type="match status" value="1"/>
</dbReference>
<dbReference type="Pfam" id="PF13639">
    <property type="entry name" value="zf-RING_2"/>
    <property type="match status" value="1"/>
</dbReference>
<dbReference type="GO" id="GO:0016567">
    <property type="term" value="P:protein ubiquitination"/>
    <property type="evidence" value="ECO:0007669"/>
    <property type="project" value="InterPro"/>
</dbReference>
<comment type="caution">
    <text evidence="4">The sequence shown here is derived from an EMBL/GenBank/DDBJ whole genome shotgun (WGS) entry which is preliminary data.</text>
</comment>
<name>A0A7J7NWD2_9MAGN</name>
<keyword evidence="1" id="KW-0479">Metal-binding</keyword>
<dbReference type="SMART" id="SM00184">
    <property type="entry name" value="RING"/>
    <property type="match status" value="1"/>
</dbReference>
<proteinExistence type="predicted"/>
<dbReference type="SUPFAM" id="SSF57850">
    <property type="entry name" value="RING/U-box"/>
    <property type="match status" value="1"/>
</dbReference>
<evidence type="ECO:0000256" key="1">
    <source>
        <dbReference type="PROSITE-ProRule" id="PRU00175"/>
    </source>
</evidence>
<reference evidence="4 5" key="1">
    <citation type="journal article" date="2020" name="IScience">
        <title>Genome Sequencing of the Endangered Kingdonia uniflora (Circaeasteraceae, Ranunculales) Reveals Potential Mechanisms of Evolutionary Specialization.</title>
        <authorList>
            <person name="Sun Y."/>
            <person name="Deng T."/>
            <person name="Zhang A."/>
            <person name="Moore M.J."/>
            <person name="Landis J.B."/>
            <person name="Lin N."/>
            <person name="Zhang H."/>
            <person name="Zhang X."/>
            <person name="Huang J."/>
            <person name="Zhang X."/>
            <person name="Sun H."/>
            <person name="Wang H."/>
        </authorList>
    </citation>
    <scope>NUCLEOTIDE SEQUENCE [LARGE SCALE GENOMIC DNA]</scope>
    <source>
        <strain evidence="4">TB1705</strain>
        <tissue evidence="4">Leaf</tissue>
    </source>
</reference>
<evidence type="ECO:0000313" key="5">
    <source>
        <dbReference type="Proteomes" id="UP000541444"/>
    </source>
</evidence>
<dbReference type="PROSITE" id="PS50089">
    <property type="entry name" value="ZF_RING_2"/>
    <property type="match status" value="1"/>
</dbReference>
<dbReference type="EMBL" id="JACGCM010000479">
    <property type="protein sequence ID" value="KAF6171459.1"/>
    <property type="molecule type" value="Genomic_DNA"/>
</dbReference>
<dbReference type="InterPro" id="IPR013083">
    <property type="entry name" value="Znf_RING/FYVE/PHD"/>
</dbReference>
<keyword evidence="1" id="KW-0862">Zinc</keyword>
<gene>
    <name evidence="4" type="ORF">GIB67_017983</name>
</gene>
<dbReference type="GO" id="GO:0008270">
    <property type="term" value="F:zinc ion binding"/>
    <property type="evidence" value="ECO:0007669"/>
    <property type="project" value="UniProtKB-KW"/>
</dbReference>
<dbReference type="InterPro" id="IPR037381">
    <property type="entry name" value="RFWD3"/>
</dbReference>
<dbReference type="PANTHER" id="PTHR16047">
    <property type="entry name" value="RFWD3 PROTEIN"/>
    <property type="match status" value="1"/>
</dbReference>
<protein>
    <recommendedName>
        <fullName evidence="3">RING-type domain-containing protein</fullName>
    </recommendedName>
</protein>
<sequence length="126" mass="14047">MPNNVAQNEEEQNQQNPEEELNHQNSNGDEENEAMEDGVSSEVNEGNCCPICMHPWSSEGAHRICCLPCGHVYGLSCAEKWLQKSSGNGKCPQCNRKCSVKNILRLYASHIPVSNEHKEVVFFLSA</sequence>
<evidence type="ECO:0000259" key="3">
    <source>
        <dbReference type="PROSITE" id="PS50089"/>
    </source>
</evidence>
<dbReference type="GO" id="GO:0004842">
    <property type="term" value="F:ubiquitin-protein transferase activity"/>
    <property type="evidence" value="ECO:0007669"/>
    <property type="project" value="InterPro"/>
</dbReference>
<dbReference type="GO" id="GO:0005634">
    <property type="term" value="C:nucleus"/>
    <property type="evidence" value="ECO:0007669"/>
    <property type="project" value="InterPro"/>
</dbReference>
<organism evidence="4 5">
    <name type="scientific">Kingdonia uniflora</name>
    <dbReference type="NCBI Taxonomy" id="39325"/>
    <lineage>
        <taxon>Eukaryota</taxon>
        <taxon>Viridiplantae</taxon>
        <taxon>Streptophyta</taxon>
        <taxon>Embryophyta</taxon>
        <taxon>Tracheophyta</taxon>
        <taxon>Spermatophyta</taxon>
        <taxon>Magnoliopsida</taxon>
        <taxon>Ranunculales</taxon>
        <taxon>Circaeasteraceae</taxon>
        <taxon>Kingdonia</taxon>
    </lineage>
</organism>
<dbReference type="PANTHER" id="PTHR16047:SF7">
    <property type="entry name" value="E3 UBIQUITIN-PROTEIN LIGASE RFWD3"/>
    <property type="match status" value="1"/>
</dbReference>
<dbReference type="AlphaFoldDB" id="A0A7J7NWD2"/>
<dbReference type="Proteomes" id="UP000541444">
    <property type="component" value="Unassembled WGS sequence"/>
</dbReference>
<dbReference type="InterPro" id="IPR001841">
    <property type="entry name" value="Znf_RING"/>
</dbReference>
<dbReference type="GO" id="GO:0036297">
    <property type="term" value="P:interstrand cross-link repair"/>
    <property type="evidence" value="ECO:0007669"/>
    <property type="project" value="InterPro"/>
</dbReference>
<keyword evidence="1" id="KW-0863">Zinc-finger</keyword>
<keyword evidence="5" id="KW-1185">Reference proteome</keyword>
<dbReference type="OrthoDB" id="5600418at2759"/>
<feature type="domain" description="RING-type" evidence="3">
    <location>
        <begin position="49"/>
        <end position="95"/>
    </location>
</feature>
<accession>A0A7J7NWD2</accession>
<evidence type="ECO:0000313" key="4">
    <source>
        <dbReference type="EMBL" id="KAF6171459.1"/>
    </source>
</evidence>
<evidence type="ECO:0000256" key="2">
    <source>
        <dbReference type="SAM" id="MobiDB-lite"/>
    </source>
</evidence>
<feature type="region of interest" description="Disordered" evidence="2">
    <location>
        <begin position="1"/>
        <end position="42"/>
    </location>
</feature>